<evidence type="ECO:0000259" key="3">
    <source>
        <dbReference type="Pfam" id="PF00892"/>
    </source>
</evidence>
<keyword evidence="2" id="KW-1133">Transmembrane helix</keyword>
<comment type="similarity">
    <text evidence="1">Belongs to the EamA transporter family.</text>
</comment>
<evidence type="ECO:0000313" key="5">
    <source>
        <dbReference type="Proteomes" id="UP000199137"/>
    </source>
</evidence>
<feature type="transmembrane region" description="Helical" evidence="2">
    <location>
        <begin position="91"/>
        <end position="110"/>
    </location>
</feature>
<feature type="transmembrane region" description="Helical" evidence="2">
    <location>
        <begin position="116"/>
        <end position="133"/>
    </location>
</feature>
<dbReference type="AlphaFoldDB" id="A0A1I6AHJ4"/>
<feature type="transmembrane region" description="Helical" evidence="2">
    <location>
        <begin position="60"/>
        <end position="79"/>
    </location>
</feature>
<dbReference type="Proteomes" id="UP000199137">
    <property type="component" value="Unassembled WGS sequence"/>
</dbReference>
<sequence length="277" mass="27902">MGEVLALLSALCFGLADFSGGLLSRRSRAALIGFLGQVSGLLATVVASLVVAAPHVDAPSLLWGALSGIGTGTGVLFLYRGMGRGRMSVVVPLSDVGGVALPVLAGVVLLSNRPSLPAWGGIVVALPALWLIAREGGDKGNGSANGALDGLLAGIGFALQNIALGQVDPSAGMWPIAISRLLSALTLFPAVLATPGRFRIRPRLLLPAALTGIAAAAAIVLYTLATRQQLLAIAVVLSSLYPAIPVVLGILLLKEKLRPSQVAGLVGAGAAIVLLAI</sequence>
<dbReference type="InterPro" id="IPR037185">
    <property type="entry name" value="EmrE-like"/>
</dbReference>
<dbReference type="Pfam" id="PF00892">
    <property type="entry name" value="EamA"/>
    <property type="match status" value="1"/>
</dbReference>
<evidence type="ECO:0000256" key="2">
    <source>
        <dbReference type="SAM" id="Phobius"/>
    </source>
</evidence>
<keyword evidence="2" id="KW-0472">Membrane</keyword>
<protein>
    <submittedName>
        <fullName evidence="4">Uncharacterized membrane protein</fullName>
    </submittedName>
</protein>
<feature type="transmembrane region" description="Helical" evidence="2">
    <location>
        <begin position="173"/>
        <end position="192"/>
    </location>
</feature>
<gene>
    <name evidence="4" type="ORF">SAMN05421854_11923</name>
</gene>
<organism evidence="4 5">
    <name type="scientific">Amycolatopsis rubida</name>
    <dbReference type="NCBI Taxonomy" id="112413"/>
    <lineage>
        <taxon>Bacteria</taxon>
        <taxon>Bacillati</taxon>
        <taxon>Actinomycetota</taxon>
        <taxon>Actinomycetes</taxon>
        <taxon>Pseudonocardiales</taxon>
        <taxon>Pseudonocardiaceae</taxon>
        <taxon>Amycolatopsis</taxon>
    </lineage>
</organism>
<feature type="transmembrane region" description="Helical" evidence="2">
    <location>
        <begin position="230"/>
        <end position="253"/>
    </location>
</feature>
<evidence type="ECO:0000256" key="1">
    <source>
        <dbReference type="ARBA" id="ARBA00007362"/>
    </source>
</evidence>
<feature type="transmembrane region" description="Helical" evidence="2">
    <location>
        <begin position="30"/>
        <end position="54"/>
    </location>
</feature>
<dbReference type="InterPro" id="IPR000620">
    <property type="entry name" value="EamA_dom"/>
</dbReference>
<dbReference type="OrthoDB" id="68076at2"/>
<evidence type="ECO:0000313" key="4">
    <source>
        <dbReference type="EMBL" id="SFQ68224.1"/>
    </source>
</evidence>
<dbReference type="EMBL" id="FOWC01000019">
    <property type="protein sequence ID" value="SFQ68224.1"/>
    <property type="molecule type" value="Genomic_DNA"/>
</dbReference>
<dbReference type="GO" id="GO:0016020">
    <property type="term" value="C:membrane"/>
    <property type="evidence" value="ECO:0007669"/>
    <property type="project" value="InterPro"/>
</dbReference>
<name>A0A1I6AHJ4_9PSEU</name>
<dbReference type="Gene3D" id="1.10.3730.20">
    <property type="match status" value="2"/>
</dbReference>
<feature type="transmembrane region" description="Helical" evidence="2">
    <location>
        <begin position="6"/>
        <end position="23"/>
    </location>
</feature>
<feature type="transmembrane region" description="Helical" evidence="2">
    <location>
        <begin position="145"/>
        <end position="167"/>
    </location>
</feature>
<dbReference type="RefSeq" id="WP_093576777.1">
    <property type="nucleotide sequence ID" value="NZ_FOWC01000019.1"/>
</dbReference>
<dbReference type="SUPFAM" id="SSF103481">
    <property type="entry name" value="Multidrug resistance efflux transporter EmrE"/>
    <property type="match status" value="2"/>
</dbReference>
<dbReference type="STRING" id="112413.SAMN05421854_11923"/>
<accession>A0A1I6AHJ4</accession>
<proteinExistence type="inferred from homology"/>
<keyword evidence="2" id="KW-0812">Transmembrane</keyword>
<feature type="transmembrane region" description="Helical" evidence="2">
    <location>
        <begin position="204"/>
        <end position="224"/>
    </location>
</feature>
<feature type="domain" description="EamA" evidence="3">
    <location>
        <begin position="149"/>
        <end position="275"/>
    </location>
</feature>
<reference evidence="4 5" key="1">
    <citation type="submission" date="2016-10" db="EMBL/GenBank/DDBJ databases">
        <authorList>
            <person name="de Groot N.N."/>
        </authorList>
    </citation>
    <scope>NUCLEOTIDE SEQUENCE [LARGE SCALE GENOMIC DNA]</scope>
    <source>
        <strain evidence="4 5">DSM 44637</strain>
    </source>
</reference>